<dbReference type="Proteomes" id="UP000238523">
    <property type="component" value="Chromosome"/>
</dbReference>
<name>A0A2K9YXN8_RHILE</name>
<accession>A0A2K9YXN8</accession>
<sequence>MVIHAADVRHRNPPLSLISFRCIQLMTDGKVPNPGAAFAIAASGGNHHLQDIRKRI</sequence>
<gene>
    <name evidence="1" type="ORF">CUJ84_Chr000330</name>
</gene>
<dbReference type="EMBL" id="CP025012">
    <property type="protein sequence ID" value="AUW40746.1"/>
    <property type="molecule type" value="Genomic_DNA"/>
</dbReference>
<evidence type="ECO:0000313" key="2">
    <source>
        <dbReference type="Proteomes" id="UP000238523"/>
    </source>
</evidence>
<protein>
    <submittedName>
        <fullName evidence="1">Uncharacterized protein</fullName>
    </submittedName>
</protein>
<proteinExistence type="predicted"/>
<organism evidence="1 2">
    <name type="scientific">Rhizobium leguminosarum</name>
    <dbReference type="NCBI Taxonomy" id="384"/>
    <lineage>
        <taxon>Bacteria</taxon>
        <taxon>Pseudomonadati</taxon>
        <taxon>Pseudomonadota</taxon>
        <taxon>Alphaproteobacteria</taxon>
        <taxon>Hyphomicrobiales</taxon>
        <taxon>Rhizobiaceae</taxon>
        <taxon>Rhizobium/Agrobacterium group</taxon>
        <taxon>Rhizobium</taxon>
    </lineage>
</organism>
<reference evidence="1 2" key="1">
    <citation type="submission" date="2017-11" db="EMBL/GenBank/DDBJ databases">
        <title>Complete genome of Rhizobium leguminosarum Norway, an ineffective micro-symbiont.</title>
        <authorList>
            <person name="Hoffrichter A."/>
            <person name="Liang J."/>
            <person name="Brachmann A."/>
            <person name="Marin M."/>
        </authorList>
    </citation>
    <scope>NUCLEOTIDE SEQUENCE [LARGE SCALE GENOMIC DNA]</scope>
    <source>
        <strain evidence="1 2">Norway</strain>
    </source>
</reference>
<evidence type="ECO:0000313" key="1">
    <source>
        <dbReference type="EMBL" id="AUW40746.1"/>
    </source>
</evidence>
<dbReference type="AlphaFoldDB" id="A0A2K9YXN8"/>